<organism evidence="2 3">
    <name type="scientific">Ganoderma sinense ZZ0214-1</name>
    <dbReference type="NCBI Taxonomy" id="1077348"/>
    <lineage>
        <taxon>Eukaryota</taxon>
        <taxon>Fungi</taxon>
        <taxon>Dikarya</taxon>
        <taxon>Basidiomycota</taxon>
        <taxon>Agaricomycotina</taxon>
        <taxon>Agaricomycetes</taxon>
        <taxon>Polyporales</taxon>
        <taxon>Polyporaceae</taxon>
        <taxon>Ganoderma</taxon>
    </lineage>
</organism>
<name>A0A2G8SRV9_9APHY</name>
<dbReference type="Proteomes" id="UP000230002">
    <property type="component" value="Unassembled WGS sequence"/>
</dbReference>
<evidence type="ECO:0000256" key="1">
    <source>
        <dbReference type="SAM" id="MobiDB-lite"/>
    </source>
</evidence>
<proteinExistence type="predicted"/>
<dbReference type="AlphaFoldDB" id="A0A2G8SRV9"/>
<reference evidence="2 3" key="1">
    <citation type="journal article" date="2015" name="Sci. Rep.">
        <title>Chromosome-level genome map provides insights into diverse defense mechanisms in the medicinal fungus Ganoderma sinense.</title>
        <authorList>
            <person name="Zhu Y."/>
            <person name="Xu J."/>
            <person name="Sun C."/>
            <person name="Zhou S."/>
            <person name="Xu H."/>
            <person name="Nelson D.R."/>
            <person name="Qian J."/>
            <person name="Song J."/>
            <person name="Luo H."/>
            <person name="Xiang L."/>
            <person name="Li Y."/>
            <person name="Xu Z."/>
            <person name="Ji A."/>
            <person name="Wang L."/>
            <person name="Lu S."/>
            <person name="Hayward A."/>
            <person name="Sun W."/>
            <person name="Li X."/>
            <person name="Schwartz D.C."/>
            <person name="Wang Y."/>
            <person name="Chen S."/>
        </authorList>
    </citation>
    <scope>NUCLEOTIDE SEQUENCE [LARGE SCALE GENOMIC DNA]</scope>
    <source>
        <strain evidence="2 3">ZZ0214-1</strain>
    </source>
</reference>
<gene>
    <name evidence="2" type="ORF">GSI_00195</name>
</gene>
<keyword evidence="3" id="KW-1185">Reference proteome</keyword>
<feature type="region of interest" description="Disordered" evidence="1">
    <location>
        <begin position="1"/>
        <end position="26"/>
    </location>
</feature>
<protein>
    <submittedName>
        <fullName evidence="2">Uncharacterized protein</fullName>
    </submittedName>
</protein>
<dbReference type="EMBL" id="AYKW01000001">
    <property type="protein sequence ID" value="PIL36506.1"/>
    <property type="molecule type" value="Genomic_DNA"/>
</dbReference>
<accession>A0A2G8SRV9</accession>
<comment type="caution">
    <text evidence="2">The sequence shown here is derived from an EMBL/GenBank/DDBJ whole genome shotgun (WGS) entry which is preliminary data.</text>
</comment>
<evidence type="ECO:0000313" key="3">
    <source>
        <dbReference type="Proteomes" id="UP000230002"/>
    </source>
</evidence>
<sequence length="206" mass="21516">MRRLRALAVDSSERPSSGLGDSVPANDATSARLRILSSGFNENVSVESFFPGREGGSAASCTAVGTCTQSGAAGGPSGPGSLGGMYSSFAGGMKPAARTRWMARSLMSTALSDSESPRSWPQAWTCSGPQPEAGFLQRPRKWRAQTLVWGPGGVVAAAAVVEARRGRCAWMRAASEPTTVWYVASVGPPTSAGYMRKRWRVVSAAA</sequence>
<evidence type="ECO:0000313" key="2">
    <source>
        <dbReference type="EMBL" id="PIL36506.1"/>
    </source>
</evidence>